<dbReference type="SUPFAM" id="SSF52833">
    <property type="entry name" value="Thioredoxin-like"/>
    <property type="match status" value="1"/>
</dbReference>
<evidence type="ECO:0000313" key="2">
    <source>
        <dbReference type="EMBL" id="KMT59172.1"/>
    </source>
</evidence>
<evidence type="ECO:0000259" key="1">
    <source>
        <dbReference type="Pfam" id="PF00085"/>
    </source>
</evidence>
<dbReference type="Proteomes" id="UP000052258">
    <property type="component" value="Unassembled WGS sequence"/>
</dbReference>
<dbReference type="InterPro" id="IPR036249">
    <property type="entry name" value="Thioredoxin-like_sf"/>
</dbReference>
<sequence>MIQVESKDLARFLEEKKSGFFYFYTPLCGSCQLARQMIELAEKSSDLPIYALDLNLSKEFAPLFKIEAVPVLVRIDSGEFSEKTYTLDNVVAVFRFLKKFT</sequence>
<protein>
    <submittedName>
        <fullName evidence="2">Thiol-disulfide oxidoreductase</fullName>
    </submittedName>
</protein>
<dbReference type="AlphaFoldDB" id="A0A0J8G8Z3"/>
<gene>
    <name evidence="2" type="ORF">X560_1713</name>
</gene>
<dbReference type="OrthoDB" id="5784238at2"/>
<feature type="domain" description="Thioredoxin" evidence="1">
    <location>
        <begin position="8"/>
        <end position="84"/>
    </location>
</feature>
<dbReference type="PATRIC" id="fig|1430899.3.peg.1750"/>
<proteinExistence type="predicted"/>
<dbReference type="CDD" id="cd02947">
    <property type="entry name" value="TRX_family"/>
    <property type="match status" value="1"/>
</dbReference>
<accession>A0A0J8G8Z3</accession>
<dbReference type="EMBL" id="AZHO01000021">
    <property type="protein sequence ID" value="KMT59172.1"/>
    <property type="molecule type" value="Genomic_DNA"/>
</dbReference>
<evidence type="ECO:0000313" key="3">
    <source>
        <dbReference type="Proteomes" id="UP000052258"/>
    </source>
</evidence>
<dbReference type="InterPro" id="IPR013766">
    <property type="entry name" value="Thioredoxin_domain"/>
</dbReference>
<name>A0A0J8G8Z3_9LIST</name>
<dbReference type="Gene3D" id="3.40.30.10">
    <property type="entry name" value="Glutaredoxin"/>
    <property type="match status" value="1"/>
</dbReference>
<keyword evidence="3" id="KW-1185">Reference proteome</keyword>
<organism evidence="2 3">
    <name type="scientific">Listeria fleischmannii 1991</name>
    <dbReference type="NCBI Taxonomy" id="1430899"/>
    <lineage>
        <taxon>Bacteria</taxon>
        <taxon>Bacillati</taxon>
        <taxon>Bacillota</taxon>
        <taxon>Bacilli</taxon>
        <taxon>Bacillales</taxon>
        <taxon>Listeriaceae</taxon>
        <taxon>Listeria</taxon>
    </lineage>
</organism>
<reference evidence="2 3" key="1">
    <citation type="journal article" date="2015" name="Genome Biol. Evol.">
        <title>Comparative Genomics of Listeria Sensu Lato: Genus-Wide Differences in Evolutionary Dynamics and the Progressive Gain of Complex, Potentially Pathogenicity-Related Traits through Lateral Gene Transfer.</title>
        <authorList>
            <person name="Chiara M."/>
            <person name="Caruso M."/>
            <person name="D'Erchia A.M."/>
            <person name="Manzari C."/>
            <person name="Fraccalvieri R."/>
            <person name="Goffredo E."/>
            <person name="Latorre L."/>
            <person name="Miccolupo A."/>
            <person name="Padalino I."/>
            <person name="Santagada G."/>
            <person name="Chiocco D."/>
            <person name="Pesole G."/>
            <person name="Horner D.S."/>
            <person name="Parisi A."/>
        </authorList>
    </citation>
    <scope>NUCLEOTIDE SEQUENCE [LARGE SCALE GENOMIC DNA]</scope>
    <source>
        <strain evidence="2 3">1991</strain>
    </source>
</reference>
<comment type="caution">
    <text evidence="2">The sequence shown here is derived from an EMBL/GenBank/DDBJ whole genome shotgun (WGS) entry which is preliminary data.</text>
</comment>
<dbReference type="RefSeq" id="WP_059140089.1">
    <property type="nucleotide sequence ID" value="NZ_KQ130616.1"/>
</dbReference>
<dbReference type="Pfam" id="PF00085">
    <property type="entry name" value="Thioredoxin"/>
    <property type="match status" value="1"/>
</dbReference>